<comment type="function">
    <text evidence="2">Antitoxin component of a type II toxin-antitoxin (TA) system.</text>
</comment>
<name>C4KD63_THASP</name>
<dbReference type="AlphaFoldDB" id="C4KD63"/>
<comment type="similarity">
    <text evidence="1 2">Belongs to the phD/YefM antitoxin family.</text>
</comment>
<dbReference type="Gene3D" id="3.40.1620.10">
    <property type="entry name" value="YefM-like domain"/>
    <property type="match status" value="1"/>
</dbReference>
<reference evidence="3 4" key="2">
    <citation type="journal article" date="2012" name="Stand. Genomic Sci.">
        <title>Complete genome sequence of Thauera aminoaromatica strain MZ1T.</title>
        <authorList>
            <person name="Jiang K."/>
            <person name="Sanseverino J."/>
            <person name="Chauhan A."/>
            <person name="Lucas S."/>
            <person name="Copeland A."/>
            <person name="Lapidus A."/>
            <person name="Del Rio T.G."/>
            <person name="Dalin E."/>
            <person name="Tice H."/>
            <person name="Bruce D."/>
            <person name="Goodwin L."/>
            <person name="Pitluck S."/>
            <person name="Sims D."/>
            <person name="Brettin T."/>
            <person name="Detter J.C."/>
            <person name="Han C."/>
            <person name="Chang Y.J."/>
            <person name="Larimer F."/>
            <person name="Land M."/>
            <person name="Hauser L."/>
            <person name="Kyrpides N.C."/>
            <person name="Mikhailova N."/>
            <person name="Moser S."/>
            <person name="Jegier P."/>
            <person name="Close D."/>
            <person name="Debruyn J.M."/>
            <person name="Wang Y."/>
            <person name="Layton A.C."/>
            <person name="Allen M.S."/>
            <person name="Sayler G.S."/>
        </authorList>
    </citation>
    <scope>NUCLEOTIDE SEQUENCE [LARGE SCALE GENOMIC DNA]</scope>
    <source>
        <strain evidence="3 4">MZ1T</strain>
    </source>
</reference>
<proteinExistence type="inferred from homology"/>
<protein>
    <recommendedName>
        <fullName evidence="2">Antitoxin</fullName>
    </recommendedName>
</protein>
<dbReference type="RefSeq" id="WP_012586202.1">
    <property type="nucleotide sequence ID" value="NC_011662.2"/>
</dbReference>
<dbReference type="STRING" id="85643.Tmz1t_3886"/>
<keyword evidence="4" id="KW-1185">Reference proteome</keyword>
<dbReference type="SUPFAM" id="SSF143120">
    <property type="entry name" value="YefM-like"/>
    <property type="match status" value="1"/>
</dbReference>
<sequence>MRTLTLAETKSHLSAVVDQVIAGEEIVITRRGQPVARIVPERTRPAADAAALTAELRDFVLAQAPQARTAAEVVREARDGARY</sequence>
<evidence type="ECO:0000256" key="1">
    <source>
        <dbReference type="ARBA" id="ARBA00009981"/>
    </source>
</evidence>
<dbReference type="EMBL" id="CP001281">
    <property type="protein sequence ID" value="ACR02474.1"/>
    <property type="molecule type" value="Genomic_DNA"/>
</dbReference>
<organism evidence="3 4">
    <name type="scientific">Thauera aminoaromatica</name>
    <dbReference type="NCBI Taxonomy" id="164330"/>
    <lineage>
        <taxon>Bacteria</taxon>
        <taxon>Pseudomonadati</taxon>
        <taxon>Pseudomonadota</taxon>
        <taxon>Betaproteobacteria</taxon>
        <taxon>Rhodocyclales</taxon>
        <taxon>Zoogloeaceae</taxon>
        <taxon>Thauera</taxon>
    </lineage>
</organism>
<dbReference type="Pfam" id="PF02604">
    <property type="entry name" value="PhdYeFM_antitox"/>
    <property type="match status" value="1"/>
</dbReference>
<evidence type="ECO:0000313" key="4">
    <source>
        <dbReference type="Proteomes" id="UP000002186"/>
    </source>
</evidence>
<reference evidence="4" key="1">
    <citation type="submission" date="2009-05" db="EMBL/GenBank/DDBJ databases">
        <title>Complete sequence of chromosome of Thauera sp. MZ1T.</title>
        <authorList>
            <consortium name="US DOE Joint Genome Institute"/>
            <person name="Lucas S."/>
            <person name="Copeland A."/>
            <person name="Lapidus A."/>
            <person name="Glavina del Rio T."/>
            <person name="Dalin E."/>
            <person name="Tice H."/>
            <person name="Bruce D."/>
            <person name="Goodwin L."/>
            <person name="Pitluck S."/>
            <person name="Sims D."/>
            <person name="Brettin T."/>
            <person name="Detter J.C."/>
            <person name="Han C."/>
            <person name="Larimer F."/>
            <person name="Land M."/>
            <person name="Hauser L."/>
            <person name="Kyrpides N."/>
            <person name="Mikhailova N."/>
            <person name="Sayler G.S."/>
        </authorList>
    </citation>
    <scope>NUCLEOTIDE SEQUENCE [LARGE SCALE GENOMIC DNA]</scope>
    <source>
        <strain evidence="4">MZ1T</strain>
    </source>
</reference>
<evidence type="ECO:0000256" key="2">
    <source>
        <dbReference type="RuleBase" id="RU362080"/>
    </source>
</evidence>
<dbReference type="HOGENOM" id="CLU_163140_7_1_4"/>
<evidence type="ECO:0000313" key="3">
    <source>
        <dbReference type="EMBL" id="ACR02474.1"/>
    </source>
</evidence>
<accession>C4KD63</accession>
<dbReference type="KEGG" id="tmz:Tmz1t_3886"/>
<dbReference type="InterPro" id="IPR006442">
    <property type="entry name" value="Antitoxin_Phd/YefM"/>
</dbReference>
<dbReference type="eggNOG" id="COG4118">
    <property type="taxonomic scope" value="Bacteria"/>
</dbReference>
<dbReference type="NCBIfam" id="TIGR01552">
    <property type="entry name" value="phd_fam"/>
    <property type="match status" value="1"/>
</dbReference>
<dbReference type="Proteomes" id="UP000002186">
    <property type="component" value="Chromosome"/>
</dbReference>
<gene>
    <name evidence="3" type="ordered locus">Tmz1t_3886</name>
</gene>
<dbReference type="OrthoDB" id="9800503at2"/>
<dbReference type="InterPro" id="IPR036165">
    <property type="entry name" value="YefM-like_sf"/>
</dbReference>